<keyword evidence="1" id="KW-0472">Membrane</keyword>
<keyword evidence="1" id="KW-1133">Transmembrane helix</keyword>
<keyword evidence="3" id="KW-1185">Reference proteome</keyword>
<sequence>MEQYHLCLDVIWKKVLPLKKQKTSTVGRLVSRLFGLNFIVMLALYLCRSTFDLSLSSIGFGNDEVEHVSFFSWVNSF</sequence>
<comment type="caution">
    <text evidence="2">The sequence shown here is derived from an EMBL/GenBank/DDBJ whole genome shotgun (WGS) entry which is preliminary data.</text>
</comment>
<reference evidence="2" key="1">
    <citation type="submission" date="2021-12" db="EMBL/GenBank/DDBJ databases">
        <authorList>
            <person name="Rodrigo-Torres L."/>
            <person name="Arahal R. D."/>
            <person name="Lucena T."/>
        </authorList>
    </citation>
    <scope>NUCLEOTIDE SEQUENCE</scope>
    <source>
        <strain evidence="2">CECT 8226</strain>
    </source>
</reference>
<dbReference type="EMBL" id="CAKLCM010000003">
    <property type="protein sequence ID" value="CAH0529379.1"/>
    <property type="molecule type" value="Genomic_DNA"/>
</dbReference>
<keyword evidence="1" id="KW-0812">Transmembrane</keyword>
<accession>A0ABM8ZLP2</accession>
<gene>
    <name evidence="2" type="ORF">VHP8226_03190</name>
</gene>
<organism evidence="2 3">
    <name type="scientific">Vibrio hippocampi</name>
    <dbReference type="NCBI Taxonomy" id="654686"/>
    <lineage>
        <taxon>Bacteria</taxon>
        <taxon>Pseudomonadati</taxon>
        <taxon>Pseudomonadota</taxon>
        <taxon>Gammaproteobacteria</taxon>
        <taxon>Vibrionales</taxon>
        <taxon>Vibrionaceae</taxon>
        <taxon>Vibrio</taxon>
    </lineage>
</organism>
<evidence type="ECO:0000313" key="2">
    <source>
        <dbReference type="EMBL" id="CAH0529379.1"/>
    </source>
</evidence>
<evidence type="ECO:0000313" key="3">
    <source>
        <dbReference type="Proteomes" id="UP000838160"/>
    </source>
</evidence>
<name>A0ABM8ZLP2_9VIBR</name>
<dbReference type="Proteomes" id="UP000838160">
    <property type="component" value="Unassembled WGS sequence"/>
</dbReference>
<evidence type="ECO:0000256" key="1">
    <source>
        <dbReference type="SAM" id="Phobius"/>
    </source>
</evidence>
<proteinExistence type="predicted"/>
<feature type="transmembrane region" description="Helical" evidence="1">
    <location>
        <begin position="29"/>
        <end position="47"/>
    </location>
</feature>
<protein>
    <submittedName>
        <fullName evidence="2">Uncharacterized protein</fullName>
    </submittedName>
</protein>